<dbReference type="GO" id="GO:0005254">
    <property type="term" value="F:chloride channel activity"/>
    <property type="evidence" value="ECO:0007669"/>
    <property type="project" value="UniProtKB-KW"/>
</dbReference>
<feature type="transmembrane region" description="Helical" evidence="10">
    <location>
        <begin position="331"/>
        <end position="350"/>
    </location>
</feature>
<keyword evidence="4 10" id="KW-1133">Transmembrane helix</keyword>
<feature type="transmembrane region" description="Helical" evidence="10">
    <location>
        <begin position="362"/>
        <end position="382"/>
    </location>
</feature>
<dbReference type="Gene3D" id="3.10.580.10">
    <property type="entry name" value="CBS-domain"/>
    <property type="match status" value="1"/>
</dbReference>
<keyword evidence="8" id="KW-0868">Chloride</keyword>
<dbReference type="SUPFAM" id="SSF81340">
    <property type="entry name" value="Clc chloride channel"/>
    <property type="match status" value="1"/>
</dbReference>
<evidence type="ECO:0000256" key="9">
    <source>
        <dbReference type="ARBA" id="ARBA00023303"/>
    </source>
</evidence>
<dbReference type="Gene3D" id="1.10.3080.10">
    <property type="entry name" value="Clc chloride channel"/>
    <property type="match status" value="1"/>
</dbReference>
<dbReference type="eggNOG" id="COG0038">
    <property type="taxonomic scope" value="Bacteria"/>
</dbReference>
<comment type="subcellular location">
    <subcellularLocation>
        <location evidence="1">Membrane</location>
        <topology evidence="1">Multi-pass membrane protein</topology>
    </subcellularLocation>
</comment>
<gene>
    <name evidence="11" type="ORF">HYPDE_29773</name>
</gene>
<dbReference type="SUPFAM" id="SSF54631">
    <property type="entry name" value="CBS-domain pair"/>
    <property type="match status" value="1"/>
</dbReference>
<dbReference type="InterPro" id="IPR001807">
    <property type="entry name" value="ClC"/>
</dbReference>
<protein>
    <submittedName>
        <fullName evidence="11">Chloride channel protein</fullName>
    </submittedName>
</protein>
<evidence type="ECO:0000313" key="12">
    <source>
        <dbReference type="Proteomes" id="UP000005952"/>
    </source>
</evidence>
<dbReference type="InterPro" id="IPR046342">
    <property type="entry name" value="CBS_dom_sf"/>
</dbReference>
<evidence type="ECO:0000256" key="4">
    <source>
        <dbReference type="ARBA" id="ARBA00022989"/>
    </source>
</evidence>
<feature type="transmembrane region" description="Helical" evidence="10">
    <location>
        <begin position="123"/>
        <end position="140"/>
    </location>
</feature>
<dbReference type="GO" id="GO:0034707">
    <property type="term" value="C:chloride channel complex"/>
    <property type="evidence" value="ECO:0007669"/>
    <property type="project" value="UniProtKB-KW"/>
</dbReference>
<evidence type="ECO:0000256" key="2">
    <source>
        <dbReference type="ARBA" id="ARBA00022448"/>
    </source>
</evidence>
<dbReference type="HOGENOM" id="CLU_015263_5_2_5"/>
<sequence>MRYDFAQRSCAGSSRPQPFRPLDCFCSLVFLKPSPPMSTKPAKHRIRAWRWAVAVAYLFRVRLRKSLRDDVFVLVLAGACVGALSGCVAALMVYLSHAMQRVLFVLDAKEKLSSIANLPLERMLLVLTVGGLCVGATYWYRHRRGRHQPVVDPIEANALLGGRMSLTDSAYVTIQSLLSSGFGLSLGIEGGFTQAAGAIGSKFGQLLHRRRHDVRMLVGAGAAGGIAGAFGAPFAGAAYGFELIVGAYTVANLAPVVVAAVVGTITAHAMFGHSYRLPVETFELSNDAHALPAIALGVVCGLLSVVLMRGVTTTEHLFHQSGVRTALRPCIGGFLVGIIAMSVPHVLGSGHDAMTLMIHGSWPLITLVVVLIAKIVASALSLGSGFRGGLFSTSLFLGTVTGTIAGQIGENTGYFVATDADMMSLVGMASFGAAVIGAPMTMALLAIEVTGDFSVVGPVLLGVIAATLTVRQVFGYSFATWRFHLRGEAILSGGDIGWVRQTTARNLMRRDIAVAPATMRLSDFRERFPVGATKYVAAIDGEGAFVGLVDVASVHAETAAQNSAADELTLEHVVIQKESWIEAQTRFDRLMPLFESRETELLVVVDDKNTKRVLGLITEAFALRRYRQELEARQQEMFGSQP</sequence>
<dbReference type="CDD" id="cd00400">
    <property type="entry name" value="Voltage_gated_ClC"/>
    <property type="match status" value="1"/>
</dbReference>
<keyword evidence="12" id="KW-1185">Reference proteome</keyword>
<evidence type="ECO:0000256" key="8">
    <source>
        <dbReference type="ARBA" id="ARBA00023214"/>
    </source>
</evidence>
<dbReference type="STRING" id="670307.HYPDE_29773"/>
<dbReference type="AlphaFoldDB" id="N0B2A5"/>
<feature type="transmembrane region" description="Helical" evidence="10">
    <location>
        <begin position="425"/>
        <end position="447"/>
    </location>
</feature>
<dbReference type="Pfam" id="PF00654">
    <property type="entry name" value="Voltage_CLC"/>
    <property type="match status" value="1"/>
</dbReference>
<keyword evidence="6 10" id="KW-0472">Membrane</keyword>
<dbReference type="KEGG" id="hdt:HYPDE_29773"/>
<feature type="transmembrane region" description="Helical" evidence="10">
    <location>
        <begin position="388"/>
        <end position="405"/>
    </location>
</feature>
<dbReference type="EMBL" id="CP005587">
    <property type="protein sequence ID" value="AGK57629.1"/>
    <property type="molecule type" value="Genomic_DNA"/>
</dbReference>
<keyword evidence="5" id="KW-0406">Ion transport</keyword>
<evidence type="ECO:0000256" key="6">
    <source>
        <dbReference type="ARBA" id="ARBA00023136"/>
    </source>
</evidence>
<feature type="transmembrane region" description="Helical" evidence="10">
    <location>
        <begin position="71"/>
        <end position="95"/>
    </location>
</feature>
<keyword evidence="3 10" id="KW-0812">Transmembrane</keyword>
<feature type="transmembrane region" description="Helical" evidence="10">
    <location>
        <begin position="216"/>
        <end position="239"/>
    </location>
</feature>
<name>N0B2A5_9HYPH</name>
<evidence type="ECO:0000256" key="5">
    <source>
        <dbReference type="ARBA" id="ARBA00023065"/>
    </source>
</evidence>
<evidence type="ECO:0000313" key="11">
    <source>
        <dbReference type="EMBL" id="AGK57629.1"/>
    </source>
</evidence>
<reference evidence="11 12" key="1">
    <citation type="journal article" date="2013" name="Genome Announc.">
        <title>Genome sequences for three denitrifying bacterial strains isolated from a uranium- and nitrate-contaminated subsurface environment.</title>
        <authorList>
            <person name="Venkatramanan R."/>
            <person name="Prakash O."/>
            <person name="Woyke T."/>
            <person name="Chain P."/>
            <person name="Goodwin L.A."/>
            <person name="Watson D."/>
            <person name="Brooks S."/>
            <person name="Kostka J.E."/>
            <person name="Green S.J."/>
        </authorList>
    </citation>
    <scope>NUCLEOTIDE SEQUENCE [LARGE SCALE GENOMIC DNA]</scope>
    <source>
        <strain evidence="11 12">1NES1</strain>
    </source>
</reference>
<accession>N0B2A5</accession>
<keyword evidence="2" id="KW-0813">Transport</keyword>
<evidence type="ECO:0000256" key="3">
    <source>
        <dbReference type="ARBA" id="ARBA00022692"/>
    </source>
</evidence>
<dbReference type="Proteomes" id="UP000005952">
    <property type="component" value="Chromosome"/>
</dbReference>
<keyword evidence="9" id="KW-0407">Ion channel</keyword>
<dbReference type="InterPro" id="IPR050368">
    <property type="entry name" value="ClC-type_chloride_channel"/>
</dbReference>
<proteinExistence type="predicted"/>
<feature type="transmembrane region" description="Helical" evidence="10">
    <location>
        <begin position="245"/>
        <end position="269"/>
    </location>
</feature>
<organism evidence="11 12">
    <name type="scientific">Hyphomicrobium denitrificans 1NES1</name>
    <dbReference type="NCBI Taxonomy" id="670307"/>
    <lineage>
        <taxon>Bacteria</taxon>
        <taxon>Pseudomonadati</taxon>
        <taxon>Pseudomonadota</taxon>
        <taxon>Alphaproteobacteria</taxon>
        <taxon>Hyphomicrobiales</taxon>
        <taxon>Hyphomicrobiaceae</taxon>
        <taxon>Hyphomicrobium</taxon>
    </lineage>
</organism>
<evidence type="ECO:0000256" key="7">
    <source>
        <dbReference type="ARBA" id="ARBA00023173"/>
    </source>
</evidence>
<dbReference type="PANTHER" id="PTHR43427">
    <property type="entry name" value="CHLORIDE CHANNEL PROTEIN CLC-E"/>
    <property type="match status" value="1"/>
</dbReference>
<dbReference type="InterPro" id="IPR014743">
    <property type="entry name" value="Cl-channel_core"/>
</dbReference>
<feature type="transmembrane region" description="Helical" evidence="10">
    <location>
        <begin position="290"/>
        <end position="311"/>
    </location>
</feature>
<dbReference type="PRINTS" id="PR00762">
    <property type="entry name" value="CLCHANNEL"/>
</dbReference>
<feature type="transmembrane region" description="Helical" evidence="10">
    <location>
        <begin position="453"/>
        <end position="474"/>
    </location>
</feature>
<keyword evidence="7" id="KW-0869">Chloride channel</keyword>
<evidence type="ECO:0000256" key="1">
    <source>
        <dbReference type="ARBA" id="ARBA00004141"/>
    </source>
</evidence>
<dbReference type="PANTHER" id="PTHR43427:SF6">
    <property type="entry name" value="CHLORIDE CHANNEL PROTEIN CLC-E"/>
    <property type="match status" value="1"/>
</dbReference>
<evidence type="ECO:0000256" key="10">
    <source>
        <dbReference type="SAM" id="Phobius"/>
    </source>
</evidence>